<feature type="compositionally biased region" description="Basic and acidic residues" evidence="5">
    <location>
        <begin position="287"/>
        <end position="311"/>
    </location>
</feature>
<feature type="region of interest" description="Disordered" evidence="5">
    <location>
        <begin position="1439"/>
        <end position="1477"/>
    </location>
</feature>
<feature type="compositionally biased region" description="Low complexity" evidence="5">
    <location>
        <begin position="1188"/>
        <end position="1202"/>
    </location>
</feature>
<dbReference type="Pfam" id="PF21022">
    <property type="entry name" value="Rap-GAP_dimer"/>
    <property type="match status" value="1"/>
</dbReference>
<feature type="compositionally biased region" description="Polar residues" evidence="5">
    <location>
        <begin position="1464"/>
        <end position="1477"/>
    </location>
</feature>
<feature type="compositionally biased region" description="Polar residues" evidence="5">
    <location>
        <begin position="1203"/>
        <end position="1221"/>
    </location>
</feature>
<evidence type="ECO:0000256" key="2">
    <source>
        <dbReference type="ARBA" id="ARBA00022553"/>
    </source>
</evidence>
<keyword evidence="3 4" id="KW-0175">Coiled coil</keyword>
<feature type="compositionally biased region" description="Polar residues" evidence="5">
    <location>
        <begin position="1115"/>
        <end position="1126"/>
    </location>
</feature>
<dbReference type="Proteomes" id="UP001347796">
    <property type="component" value="Unassembled WGS sequence"/>
</dbReference>
<dbReference type="GO" id="GO:0005737">
    <property type="term" value="C:cytoplasm"/>
    <property type="evidence" value="ECO:0007669"/>
    <property type="project" value="TreeGrafter"/>
</dbReference>
<feature type="coiled-coil region" evidence="4">
    <location>
        <begin position="1544"/>
        <end position="1592"/>
    </location>
</feature>
<feature type="region of interest" description="Disordered" evidence="5">
    <location>
        <begin position="1493"/>
        <end position="1541"/>
    </location>
</feature>
<feature type="compositionally biased region" description="Basic residues" evidence="5">
    <location>
        <begin position="256"/>
        <end position="269"/>
    </location>
</feature>
<keyword evidence="1" id="KW-0343">GTPase activation</keyword>
<dbReference type="SMART" id="SM00228">
    <property type="entry name" value="PDZ"/>
    <property type="match status" value="1"/>
</dbReference>
<feature type="region of interest" description="Disordered" evidence="5">
    <location>
        <begin position="226"/>
        <end position="311"/>
    </location>
</feature>
<protein>
    <recommendedName>
        <fullName evidence="10">Signal-induced proliferation-associated 1-like protein 2</fullName>
    </recommendedName>
</protein>
<evidence type="ECO:0000259" key="6">
    <source>
        <dbReference type="PROSITE" id="PS50085"/>
    </source>
</evidence>
<feature type="compositionally biased region" description="Polar residues" evidence="5">
    <location>
        <begin position="1342"/>
        <end position="1351"/>
    </location>
</feature>
<feature type="compositionally biased region" description="Polar residues" evidence="5">
    <location>
        <begin position="1043"/>
        <end position="1063"/>
    </location>
</feature>
<dbReference type="Pfam" id="PF02145">
    <property type="entry name" value="Rap_GAP"/>
    <property type="match status" value="1"/>
</dbReference>
<sequence length="1604" mass="179545">MASDGQVVKKHSDLDIIRQRAEQAAEYYHNQVQPKSSSTNNSPDMYNSNGNRTYDKTNYGSTEDALHSGLAPVSSNSFYRAKMKAGVIDMRSSMNERIGTGRSRMRMFPSQHANRPRVPNQAIETRSAMKAPPSVTEQVKMARTNRTIRNLYRSNSIEMDSMDHIDQDLPSPTNISARREYGSTSSLDLLGNSSGDFFSMLKNYENENPDQRSPAPPKLQELLQGNITRSGRSMTLTNGSAPYDKENEFNNDSPKSKTKSKHKDRKLRAKSITGEASAGILKKLRGNKQDSDVNSKPEEKSPEDNRSEERNRKKCLVHFDCQSIGVNLAEVIKTRNYSGIVKNTSTGASAASVNRNSIAGDKEDPDLIAGTDDGDKKSNCMVLSCPFFRNEIGGEEERVISFTRSPAHKRSYGNYSNQQSSALDLNRHPTCCGVSILDSSPSPAGQILPPLVTHRGHVIEYVDHGCSYYRHYFYGYDHQNFFGCDDNLGPVAVTIRREKLDADERGNNLGKADYGLYHYRIICRTSELSTLRGAVLEDAIPSSSRLSSSRGVPMKEVLEYVLPEVQLSCLRQATPGAKTSEQLLKLDEQGLSTTYKIGVMYCKKGQCTEEEMYNNETGSPAFDEFMNLIGQKIRLKGFDKYRGGLDCKTDSTGTNSYYTTFNNSEIMFHVSTMLPFTSNNIQQLFRKRHIGNDIITIIFQEAGSLPFTPKTVRSQFQHVFIIVRVTNPNTENVLYSLAVTRSKDVPPFGPPIPEKPFNKSPEFVDFLLAKLINAENAAHRSEKFRSMATRTRQEYLKDLALNYVSSTPLDNSSKLSKFALGSGRKKERTKQKVVPDIFAKSAVIWNIQVEDVGSACQVESYLAIASNTIVIIEESTKDVIFTVACSSVIGWTPQIKSIKLYFNQGEYIVFKVSSGDMEEMHEIISRLTGVTQGCETAEMTLKRNGLGQLGFHIQSEGIVTDVEQYGFAWETGLRKGSRLVEICKVSTATLSHDQTVDILRSSSIVKVVVVQPLEDGTPRGFMTLNNQAQYSSLVALNTSVLLNENNQNPNEGTVNQRNSNTLPRRSRGDVKQISMRNVNNENKNNNYDYQPRQPVHNYTDSTLSSGRSSDEGRTYYNNLRQDTVDGNTRGEGHTSSGEEHHSRTGSQDSSDYSYTGVNNRQWPPRSVSNQNQLQNNGRRGDFSSADTQNAYQSSDNSSSNQSTMQRRNFNPSTAFSQSDYSYTGVPVTGNIALELLKQSQNTKYLLSKSSDLKHGRSAGDLPTSSMSLSQMSESLYNSIGTRRPYMEPKTNNKDNITQPRRKDSAPAMIRLKNPSHTRSHLDVSPHSSNNSSPRSSNKNLSGMSSEESLNARQKPGSKYKTPSNNFQEELMRLINLDISDSDLSNYSKIQNGIDHRRSRRLQRTMSDESLHSVKGVINDNIVQPAFTSPIPQQIISTQREELSKEQRLSPRAMLNTASGRPRSRTTADGNTVQDSSTALDWSDLVNVASKAIGDDQFQQKPPQRNREEEPPPRPPSPQDKQLSSPGAGSGMMWRSMVSSPQEHIQELETKYLQIQKQLEQEQRKNSALENEAQNLREENIRLQEESQTAAAQLRRFTEWFFSTI</sequence>
<dbReference type="GO" id="GO:0051056">
    <property type="term" value="P:regulation of small GTPase mediated signal transduction"/>
    <property type="evidence" value="ECO:0007669"/>
    <property type="project" value="InterPro"/>
</dbReference>
<feature type="compositionally biased region" description="Polar residues" evidence="5">
    <location>
        <begin position="226"/>
        <end position="240"/>
    </location>
</feature>
<keyword evidence="9" id="KW-1185">Reference proteome</keyword>
<dbReference type="Pfam" id="PF00595">
    <property type="entry name" value="PDZ"/>
    <property type="match status" value="1"/>
</dbReference>
<dbReference type="InterPro" id="IPR035974">
    <property type="entry name" value="Rap/Ran-GAP_sf"/>
</dbReference>
<name>A0AAN8PRH1_PATCE</name>
<feature type="compositionally biased region" description="Low complexity" evidence="5">
    <location>
        <begin position="1077"/>
        <end position="1086"/>
    </location>
</feature>
<accession>A0AAN8PRH1</accession>
<evidence type="ECO:0008006" key="10">
    <source>
        <dbReference type="Google" id="ProtNLM"/>
    </source>
</evidence>
<dbReference type="SUPFAM" id="SSF50156">
    <property type="entry name" value="PDZ domain-like"/>
    <property type="match status" value="1"/>
</dbReference>
<dbReference type="InterPro" id="IPR001478">
    <property type="entry name" value="PDZ"/>
</dbReference>
<evidence type="ECO:0000256" key="5">
    <source>
        <dbReference type="SAM" id="MobiDB-lite"/>
    </source>
</evidence>
<dbReference type="CDD" id="cd06745">
    <property type="entry name" value="PDZ_SIPA1-like"/>
    <property type="match status" value="1"/>
</dbReference>
<evidence type="ECO:0000313" key="8">
    <source>
        <dbReference type="EMBL" id="KAK6181183.1"/>
    </source>
</evidence>
<feature type="compositionally biased region" description="Basic and acidic residues" evidence="5">
    <location>
        <begin position="1128"/>
        <end position="1142"/>
    </location>
</feature>
<feature type="region of interest" description="Disordered" evidence="5">
    <location>
        <begin position="1279"/>
        <end position="1364"/>
    </location>
</feature>
<dbReference type="InterPro" id="IPR000331">
    <property type="entry name" value="Rap/Ran_GAP_dom"/>
</dbReference>
<dbReference type="PROSITE" id="PS50106">
    <property type="entry name" value="PDZ"/>
    <property type="match status" value="1"/>
</dbReference>
<gene>
    <name evidence="8" type="ORF">SNE40_009098</name>
</gene>
<dbReference type="PANTHER" id="PTHR15711">
    <property type="entry name" value="RAP GTPASE-ACTIVATING PROTEIN"/>
    <property type="match status" value="1"/>
</dbReference>
<reference evidence="8 9" key="1">
    <citation type="submission" date="2024-01" db="EMBL/GenBank/DDBJ databases">
        <title>The genome of the rayed Mediterranean limpet Patella caerulea (Linnaeus, 1758).</title>
        <authorList>
            <person name="Anh-Thu Weber A."/>
            <person name="Halstead-Nussloch G."/>
        </authorList>
    </citation>
    <scope>NUCLEOTIDE SEQUENCE [LARGE SCALE GENOMIC DNA]</scope>
    <source>
        <strain evidence="8">AATW-2023a</strain>
        <tissue evidence="8">Whole specimen</tissue>
    </source>
</reference>
<feature type="region of interest" description="Disordered" evidence="5">
    <location>
        <begin position="1043"/>
        <end position="1221"/>
    </location>
</feature>
<dbReference type="GO" id="GO:0005096">
    <property type="term" value="F:GTPase activator activity"/>
    <property type="evidence" value="ECO:0007669"/>
    <property type="project" value="UniProtKB-KW"/>
</dbReference>
<dbReference type="Gene3D" id="2.30.42.10">
    <property type="match status" value="1"/>
</dbReference>
<organism evidence="8 9">
    <name type="scientific">Patella caerulea</name>
    <name type="common">Rayed Mediterranean limpet</name>
    <dbReference type="NCBI Taxonomy" id="87958"/>
    <lineage>
        <taxon>Eukaryota</taxon>
        <taxon>Metazoa</taxon>
        <taxon>Spiralia</taxon>
        <taxon>Lophotrochozoa</taxon>
        <taxon>Mollusca</taxon>
        <taxon>Gastropoda</taxon>
        <taxon>Patellogastropoda</taxon>
        <taxon>Patelloidea</taxon>
        <taxon>Patellidae</taxon>
        <taxon>Patella</taxon>
    </lineage>
</organism>
<dbReference type="InterPro" id="IPR050989">
    <property type="entry name" value="Rap1_Ran_GAP"/>
</dbReference>
<evidence type="ECO:0000256" key="1">
    <source>
        <dbReference type="ARBA" id="ARBA00022468"/>
    </source>
</evidence>
<dbReference type="FunFam" id="3.40.50.11210:FF:000002">
    <property type="entry name" value="Signal-induced proliferation-associated 1-like protein 1"/>
    <property type="match status" value="1"/>
</dbReference>
<feature type="compositionally biased region" description="Polar residues" evidence="5">
    <location>
        <begin position="1096"/>
        <end position="1107"/>
    </location>
</feature>
<feature type="compositionally biased region" description="Basic and acidic residues" evidence="5">
    <location>
        <begin position="1439"/>
        <end position="1448"/>
    </location>
</feature>
<feature type="region of interest" description="Disordered" evidence="5">
    <location>
        <begin position="28"/>
        <end position="55"/>
    </location>
</feature>
<feature type="domain" description="PDZ" evidence="7">
    <location>
        <begin position="938"/>
        <end position="1014"/>
    </location>
</feature>
<dbReference type="Gene3D" id="2.30.29.30">
    <property type="entry name" value="Pleckstrin-homology domain (PH domain)/Phosphotyrosine-binding domain (PTB)"/>
    <property type="match status" value="1"/>
</dbReference>
<dbReference type="EMBL" id="JAZGQO010000007">
    <property type="protein sequence ID" value="KAK6181183.1"/>
    <property type="molecule type" value="Genomic_DNA"/>
</dbReference>
<proteinExistence type="predicted"/>
<dbReference type="PROSITE" id="PS50085">
    <property type="entry name" value="RAPGAP"/>
    <property type="match status" value="1"/>
</dbReference>
<evidence type="ECO:0000259" key="7">
    <source>
        <dbReference type="PROSITE" id="PS50106"/>
    </source>
</evidence>
<comment type="caution">
    <text evidence="8">The sequence shown here is derived from an EMBL/GenBank/DDBJ whole genome shotgun (WGS) entry which is preliminary data.</text>
</comment>
<feature type="compositionally biased region" description="Polar residues" evidence="5">
    <location>
        <begin position="1144"/>
        <end position="1161"/>
    </location>
</feature>
<dbReference type="InterPro" id="IPR011993">
    <property type="entry name" value="PH-like_dom_sf"/>
</dbReference>
<keyword evidence="2" id="KW-0597">Phosphoprotein</keyword>
<feature type="domain" description="Rap-GAP" evidence="6">
    <location>
        <begin position="583"/>
        <end position="799"/>
    </location>
</feature>
<dbReference type="SUPFAM" id="SSF111347">
    <property type="entry name" value="Rap/Ran-GAP"/>
    <property type="match status" value="1"/>
</dbReference>
<dbReference type="Gene3D" id="3.40.50.11210">
    <property type="entry name" value="Rap/Ran-GAP"/>
    <property type="match status" value="1"/>
</dbReference>
<dbReference type="InterPro" id="IPR036034">
    <property type="entry name" value="PDZ_sf"/>
</dbReference>
<dbReference type="PANTHER" id="PTHR15711:SF22">
    <property type="entry name" value="RAP-GAP DOMAIN-CONTAINING PROTEIN"/>
    <property type="match status" value="1"/>
</dbReference>
<evidence type="ECO:0000256" key="3">
    <source>
        <dbReference type="ARBA" id="ARBA00023054"/>
    </source>
</evidence>
<feature type="compositionally biased region" description="Low complexity" evidence="5">
    <location>
        <begin position="1324"/>
        <end position="1341"/>
    </location>
</feature>
<evidence type="ECO:0000256" key="4">
    <source>
        <dbReference type="SAM" id="Coils"/>
    </source>
</evidence>
<evidence type="ECO:0000313" key="9">
    <source>
        <dbReference type="Proteomes" id="UP001347796"/>
    </source>
</evidence>
<feature type="compositionally biased region" description="Polar residues" evidence="5">
    <location>
        <begin position="30"/>
        <end position="55"/>
    </location>
</feature>